<dbReference type="GO" id="GO:0005634">
    <property type="term" value="C:nucleus"/>
    <property type="evidence" value="ECO:0007669"/>
    <property type="project" value="UniProtKB-SubCell"/>
</dbReference>
<feature type="compositionally biased region" description="Basic and acidic residues" evidence="6">
    <location>
        <begin position="38"/>
        <end position="47"/>
    </location>
</feature>
<dbReference type="InterPro" id="IPR044295">
    <property type="entry name" value="BIM1/2/3"/>
</dbReference>
<feature type="region of interest" description="Disordered" evidence="6">
    <location>
        <begin position="295"/>
        <end position="333"/>
    </location>
</feature>
<organism evidence="8">
    <name type="scientific">Eucalyptus grandis</name>
    <name type="common">Flooded gum</name>
    <dbReference type="NCBI Taxonomy" id="71139"/>
    <lineage>
        <taxon>Eukaryota</taxon>
        <taxon>Viridiplantae</taxon>
        <taxon>Streptophyta</taxon>
        <taxon>Embryophyta</taxon>
        <taxon>Tracheophyta</taxon>
        <taxon>Spermatophyta</taxon>
        <taxon>Magnoliopsida</taxon>
        <taxon>eudicotyledons</taxon>
        <taxon>Gunneridae</taxon>
        <taxon>Pentapetalae</taxon>
        <taxon>rosids</taxon>
        <taxon>malvids</taxon>
        <taxon>Myrtales</taxon>
        <taxon>Myrtaceae</taxon>
        <taxon>Myrtoideae</taxon>
        <taxon>Eucalypteae</taxon>
        <taxon>Eucalyptus</taxon>
    </lineage>
</organism>
<dbReference type="GO" id="GO:0042802">
    <property type="term" value="F:identical protein binding"/>
    <property type="evidence" value="ECO:0007669"/>
    <property type="project" value="EnsemblPlants"/>
</dbReference>
<feature type="compositionally biased region" description="Low complexity" evidence="6">
    <location>
        <begin position="26"/>
        <end position="37"/>
    </location>
</feature>
<dbReference type="KEGG" id="egr:104433351"/>
<dbReference type="InterPro" id="IPR011598">
    <property type="entry name" value="bHLH_dom"/>
</dbReference>
<evidence type="ECO:0000256" key="6">
    <source>
        <dbReference type="SAM" id="MobiDB-lite"/>
    </source>
</evidence>
<dbReference type="PANTHER" id="PTHR46412:SF6">
    <property type="entry name" value="TRANSCRIPTION FACTOR BIM2"/>
    <property type="match status" value="1"/>
</dbReference>
<dbReference type="PANTHER" id="PTHR46412">
    <property type="entry name" value="BES1-INTERACTING MYC-LIKE PROTEIN"/>
    <property type="match status" value="1"/>
</dbReference>
<evidence type="ECO:0000256" key="5">
    <source>
        <dbReference type="ARBA" id="ARBA00023242"/>
    </source>
</evidence>
<dbReference type="EMBL" id="KK198754">
    <property type="protein sequence ID" value="KCW86444.1"/>
    <property type="molecule type" value="Genomic_DNA"/>
</dbReference>
<comment type="subcellular location">
    <subcellularLocation>
        <location evidence="1">Nucleus</location>
    </subcellularLocation>
</comment>
<proteinExistence type="predicted"/>
<evidence type="ECO:0000313" key="8">
    <source>
        <dbReference type="EMBL" id="KCW86444.1"/>
    </source>
</evidence>
<feature type="domain" description="BHLH" evidence="7">
    <location>
        <begin position="48"/>
        <end position="98"/>
    </location>
</feature>
<dbReference type="AlphaFoldDB" id="A0A059D7L8"/>
<dbReference type="SUPFAM" id="SSF47459">
    <property type="entry name" value="HLH, helix-loop-helix DNA-binding domain"/>
    <property type="match status" value="1"/>
</dbReference>
<gene>
    <name evidence="8" type="ORF">EUGRSUZ_B03113</name>
</gene>
<dbReference type="SMART" id="SM00353">
    <property type="entry name" value="HLH"/>
    <property type="match status" value="1"/>
</dbReference>
<keyword evidence="3" id="KW-0238">DNA-binding</keyword>
<keyword evidence="2" id="KW-0805">Transcription regulation</keyword>
<dbReference type="FunFam" id="4.10.280.10:FF:000093">
    <property type="entry name" value="BHLH domain class transcription factor"/>
    <property type="match status" value="1"/>
</dbReference>
<feature type="region of interest" description="Disordered" evidence="6">
    <location>
        <begin position="1"/>
        <end position="61"/>
    </location>
</feature>
<dbReference type="eggNOG" id="ENOG502QSGG">
    <property type="taxonomic scope" value="Eukaryota"/>
</dbReference>
<reference evidence="8" key="1">
    <citation type="submission" date="2013-07" db="EMBL/GenBank/DDBJ databases">
        <title>The genome of Eucalyptus grandis.</title>
        <authorList>
            <person name="Schmutz J."/>
            <person name="Hayes R."/>
            <person name="Myburg A."/>
            <person name="Tuskan G."/>
            <person name="Grattapaglia D."/>
            <person name="Rokhsar D.S."/>
        </authorList>
    </citation>
    <scope>NUCLEOTIDE SEQUENCE</scope>
    <source>
        <tissue evidence="8">Leaf extractions</tissue>
    </source>
</reference>
<dbReference type="Pfam" id="PF00010">
    <property type="entry name" value="HLH"/>
    <property type="match status" value="1"/>
</dbReference>
<protein>
    <recommendedName>
        <fullName evidence="7">BHLH domain-containing protein</fullName>
    </recommendedName>
</protein>
<dbReference type="Gramene" id="KCW86444">
    <property type="protein sequence ID" value="KCW86444"/>
    <property type="gene ID" value="EUGRSUZ_B03113"/>
</dbReference>
<evidence type="ECO:0000256" key="4">
    <source>
        <dbReference type="ARBA" id="ARBA00023163"/>
    </source>
</evidence>
<dbReference type="InParanoid" id="A0A059D7L8"/>
<evidence type="ECO:0000259" key="7">
    <source>
        <dbReference type="PROSITE" id="PS50888"/>
    </source>
</evidence>
<dbReference type="OrthoDB" id="690068at2759"/>
<accession>A0A059D7L8</accession>
<sequence length="333" mass="36673">MRSGKGSQEYEDFEEEDLNSKRDGPSSNVSNSSNSANPKDKSSDKAHAIRSKHSVTEQRRRSKINERFQILRDLIPNSDQKRDTASFLLEVIEYVRYLQEKVHKYEDSYQGWSSEPTKLMPWRNSHWRVQSVVSPPQAMKNGSGPASSYPGKLEDNSTGTTPNMLASSQNTSEIDPGRDLSSKFMVQQSEVVKQAMHVAVPVPVSVRSDDVISNHLQRPFPDAQPMECTADTASDQQEDLTIEGGTISISSVYSQGLLNSLTNALQTAGVDLSQARISVQIDLGKRANRGVLATGTSIPMDHGSPNPGNSTMAHVTDARGEEGLDQVQKRQKT</sequence>
<name>A0A059D7L8_EUCGR</name>
<feature type="region of interest" description="Disordered" evidence="6">
    <location>
        <begin position="135"/>
        <end position="176"/>
    </location>
</feature>
<dbReference type="CDD" id="cd11453">
    <property type="entry name" value="bHLH_AtBIM_like"/>
    <property type="match status" value="1"/>
</dbReference>
<dbReference type="GO" id="GO:0003700">
    <property type="term" value="F:DNA-binding transcription factor activity"/>
    <property type="evidence" value="ECO:0007669"/>
    <property type="project" value="InterPro"/>
</dbReference>
<dbReference type="GO" id="GO:0000976">
    <property type="term" value="F:transcription cis-regulatory region binding"/>
    <property type="evidence" value="ECO:0007669"/>
    <property type="project" value="EnsemblPlants"/>
</dbReference>
<dbReference type="InterPro" id="IPR036638">
    <property type="entry name" value="HLH_DNA-bd_sf"/>
</dbReference>
<keyword evidence="5" id="KW-0539">Nucleus</keyword>
<evidence type="ECO:0000256" key="1">
    <source>
        <dbReference type="ARBA" id="ARBA00004123"/>
    </source>
</evidence>
<evidence type="ECO:0000256" key="2">
    <source>
        <dbReference type="ARBA" id="ARBA00023015"/>
    </source>
</evidence>
<feature type="compositionally biased region" description="Polar residues" evidence="6">
    <location>
        <begin position="156"/>
        <end position="173"/>
    </location>
</feature>
<keyword evidence="4" id="KW-0804">Transcription</keyword>
<dbReference type="Gene3D" id="4.10.280.10">
    <property type="entry name" value="Helix-loop-helix DNA-binding domain"/>
    <property type="match status" value="1"/>
</dbReference>
<dbReference type="STRING" id="71139.A0A059D7L8"/>
<dbReference type="FunCoup" id="A0A059D7L8">
    <property type="interactions" value="659"/>
</dbReference>
<dbReference type="OMA" id="EQVNNEC"/>
<dbReference type="GO" id="GO:0006351">
    <property type="term" value="P:DNA-templated transcription"/>
    <property type="evidence" value="ECO:0007669"/>
    <property type="project" value="EnsemblPlants"/>
</dbReference>
<dbReference type="PROSITE" id="PS50888">
    <property type="entry name" value="BHLH"/>
    <property type="match status" value="1"/>
</dbReference>
<evidence type="ECO:0000256" key="3">
    <source>
        <dbReference type="ARBA" id="ARBA00023125"/>
    </source>
</evidence>
<dbReference type="GO" id="GO:0046983">
    <property type="term" value="F:protein dimerization activity"/>
    <property type="evidence" value="ECO:0007669"/>
    <property type="project" value="InterPro"/>
</dbReference>